<feature type="transmembrane region" description="Helical" evidence="11">
    <location>
        <begin position="136"/>
        <end position="160"/>
    </location>
</feature>
<proteinExistence type="predicted"/>
<evidence type="ECO:0000256" key="8">
    <source>
        <dbReference type="ARBA" id="ARBA00022840"/>
    </source>
</evidence>
<evidence type="ECO:0000313" key="13">
    <source>
        <dbReference type="EMBL" id="TDM05211.1"/>
    </source>
</evidence>
<dbReference type="PANTHER" id="PTHR43711:SF1">
    <property type="entry name" value="HISTIDINE KINASE 1"/>
    <property type="match status" value="1"/>
</dbReference>
<keyword evidence="4" id="KW-0597">Phosphoprotein</keyword>
<keyword evidence="14" id="KW-1185">Reference proteome</keyword>
<dbReference type="EMBL" id="SCWB01000023">
    <property type="protein sequence ID" value="TDM05211.1"/>
    <property type="molecule type" value="Genomic_DNA"/>
</dbReference>
<sequence length="381" mass="43235">MKPYDFRKVFIKYVILLSALLLFIYIAIILTFNWQVNQEIHESSTKELKSVQNALDNKQSINEGHPYLVVRNGQIIKNHTRFSKTLLTDQLIKRQQQSFMWNVEGYNFQINSGKLQDGSRVYSLLDMSDYEETKTLLLNLLLVLMVLTLILSLGAAYYIAVKPIRAYEKMLAEHRKFIQNASHELKTPIAAISLGVDYVKALDSAHLSAGSKEALEKIKNEVNYTQQLIVKTLHIAADEDIRLIDVAEVLNDVVKQQQSLQGADITAHYEQPLEYRASPVVVKQMVTILIDNAVKHNDRDIQINVAAEKNKEGLRIEVSDNGRGIEARHINRIFDRYYRGDTRAAGTGIGLALLKDLVQQAGGTIEVKSQQNKKTSFILKI</sequence>
<feature type="transmembrane region" description="Helical" evidence="11">
    <location>
        <begin position="12"/>
        <end position="34"/>
    </location>
</feature>
<keyword evidence="7 13" id="KW-0418">Kinase</keyword>
<dbReference type="OrthoDB" id="9813151at2"/>
<name>A0A4R6BS47_9STAP</name>
<evidence type="ECO:0000259" key="12">
    <source>
        <dbReference type="PROSITE" id="PS50109"/>
    </source>
</evidence>
<dbReference type="GO" id="GO:0005524">
    <property type="term" value="F:ATP binding"/>
    <property type="evidence" value="ECO:0007669"/>
    <property type="project" value="UniProtKB-KW"/>
</dbReference>
<dbReference type="InterPro" id="IPR004358">
    <property type="entry name" value="Sig_transdc_His_kin-like_C"/>
</dbReference>
<dbReference type="SUPFAM" id="SSF47384">
    <property type="entry name" value="Homodimeric domain of signal transducing histidine kinase"/>
    <property type="match status" value="1"/>
</dbReference>
<dbReference type="SMART" id="SM00387">
    <property type="entry name" value="HATPase_c"/>
    <property type="match status" value="1"/>
</dbReference>
<dbReference type="PANTHER" id="PTHR43711">
    <property type="entry name" value="TWO-COMPONENT HISTIDINE KINASE"/>
    <property type="match status" value="1"/>
</dbReference>
<feature type="domain" description="Histidine kinase" evidence="12">
    <location>
        <begin position="180"/>
        <end position="381"/>
    </location>
</feature>
<dbReference type="InterPro" id="IPR036890">
    <property type="entry name" value="HATPase_C_sf"/>
</dbReference>
<dbReference type="EC" id="2.7.13.3" evidence="3"/>
<keyword evidence="6" id="KW-0547">Nucleotide-binding</keyword>
<protein>
    <recommendedName>
        <fullName evidence="3">histidine kinase</fullName>
        <ecNumber evidence="3">2.7.13.3</ecNumber>
    </recommendedName>
</protein>
<comment type="subcellular location">
    <subcellularLocation>
        <location evidence="2">Membrane</location>
        <topology evidence="2">Multi-pass membrane protein</topology>
    </subcellularLocation>
</comment>
<keyword evidence="11" id="KW-0812">Transmembrane</keyword>
<dbReference type="PRINTS" id="PR00344">
    <property type="entry name" value="BCTRLSENSOR"/>
</dbReference>
<dbReference type="SMART" id="SM00388">
    <property type="entry name" value="HisKA"/>
    <property type="match status" value="1"/>
</dbReference>
<evidence type="ECO:0000256" key="6">
    <source>
        <dbReference type="ARBA" id="ARBA00022741"/>
    </source>
</evidence>
<dbReference type="Proteomes" id="UP000294802">
    <property type="component" value="Unassembled WGS sequence"/>
</dbReference>
<keyword evidence="5" id="KW-0808">Transferase</keyword>
<dbReference type="GO" id="GO:0000155">
    <property type="term" value="F:phosphorelay sensor kinase activity"/>
    <property type="evidence" value="ECO:0007669"/>
    <property type="project" value="InterPro"/>
</dbReference>
<dbReference type="CDD" id="cd00082">
    <property type="entry name" value="HisKA"/>
    <property type="match status" value="1"/>
</dbReference>
<evidence type="ECO:0000256" key="9">
    <source>
        <dbReference type="ARBA" id="ARBA00023012"/>
    </source>
</evidence>
<comment type="caution">
    <text evidence="13">The sequence shown here is derived from an EMBL/GenBank/DDBJ whole genome shotgun (WGS) entry which is preliminary data.</text>
</comment>
<dbReference type="CDD" id="cd00075">
    <property type="entry name" value="HATPase"/>
    <property type="match status" value="1"/>
</dbReference>
<dbReference type="InterPro" id="IPR003661">
    <property type="entry name" value="HisK_dim/P_dom"/>
</dbReference>
<dbReference type="Pfam" id="PF00512">
    <property type="entry name" value="HisKA"/>
    <property type="match status" value="1"/>
</dbReference>
<dbReference type="RefSeq" id="WP_133444611.1">
    <property type="nucleotide sequence ID" value="NZ_SCWB01000023.1"/>
</dbReference>
<evidence type="ECO:0000313" key="14">
    <source>
        <dbReference type="Proteomes" id="UP000294802"/>
    </source>
</evidence>
<dbReference type="InterPro" id="IPR005467">
    <property type="entry name" value="His_kinase_dom"/>
</dbReference>
<organism evidence="13 14">
    <name type="scientific">Macrococcus lamae</name>
    <dbReference type="NCBI Taxonomy" id="198484"/>
    <lineage>
        <taxon>Bacteria</taxon>
        <taxon>Bacillati</taxon>
        <taxon>Bacillota</taxon>
        <taxon>Bacilli</taxon>
        <taxon>Bacillales</taxon>
        <taxon>Staphylococcaceae</taxon>
        <taxon>Macrococcus</taxon>
    </lineage>
</organism>
<dbReference type="Gene3D" id="3.30.565.10">
    <property type="entry name" value="Histidine kinase-like ATPase, C-terminal domain"/>
    <property type="match status" value="1"/>
</dbReference>
<keyword evidence="9" id="KW-0902">Two-component regulatory system</keyword>
<evidence type="ECO:0000256" key="1">
    <source>
        <dbReference type="ARBA" id="ARBA00000085"/>
    </source>
</evidence>
<dbReference type="AlphaFoldDB" id="A0A4R6BS47"/>
<evidence type="ECO:0000256" key="4">
    <source>
        <dbReference type="ARBA" id="ARBA00022553"/>
    </source>
</evidence>
<evidence type="ECO:0000256" key="3">
    <source>
        <dbReference type="ARBA" id="ARBA00012438"/>
    </source>
</evidence>
<keyword evidence="11" id="KW-1133">Transmembrane helix</keyword>
<dbReference type="InterPro" id="IPR050736">
    <property type="entry name" value="Sensor_HK_Regulatory"/>
</dbReference>
<evidence type="ECO:0000256" key="10">
    <source>
        <dbReference type="ARBA" id="ARBA00023136"/>
    </source>
</evidence>
<accession>A0A4R6BS47</accession>
<dbReference type="PROSITE" id="PS50109">
    <property type="entry name" value="HIS_KIN"/>
    <property type="match status" value="1"/>
</dbReference>
<keyword evidence="10 11" id="KW-0472">Membrane</keyword>
<evidence type="ECO:0000256" key="7">
    <source>
        <dbReference type="ARBA" id="ARBA00022777"/>
    </source>
</evidence>
<evidence type="ECO:0000256" key="2">
    <source>
        <dbReference type="ARBA" id="ARBA00004141"/>
    </source>
</evidence>
<dbReference type="InterPro" id="IPR003594">
    <property type="entry name" value="HATPase_dom"/>
</dbReference>
<reference evidence="13 14" key="1">
    <citation type="submission" date="2019-01" db="EMBL/GenBank/DDBJ databases">
        <title>Draft genome sequences of the type strains of six Macrococcus species.</title>
        <authorList>
            <person name="Mazhar S."/>
            <person name="Altermann E."/>
            <person name="Hill C."/>
            <person name="Mcauliffe O."/>
        </authorList>
    </citation>
    <scope>NUCLEOTIDE SEQUENCE [LARGE SCALE GENOMIC DNA]</scope>
    <source>
        <strain evidence="13 14">CCM4815</strain>
    </source>
</reference>
<dbReference type="GO" id="GO:0016020">
    <property type="term" value="C:membrane"/>
    <property type="evidence" value="ECO:0007669"/>
    <property type="project" value="UniProtKB-SubCell"/>
</dbReference>
<gene>
    <name evidence="13" type="ORF">ERX29_10410</name>
</gene>
<comment type="catalytic activity">
    <reaction evidence="1">
        <text>ATP + protein L-histidine = ADP + protein N-phospho-L-histidine.</text>
        <dbReference type="EC" id="2.7.13.3"/>
    </reaction>
</comment>
<dbReference type="Pfam" id="PF02518">
    <property type="entry name" value="HATPase_c"/>
    <property type="match status" value="1"/>
</dbReference>
<evidence type="ECO:0000256" key="5">
    <source>
        <dbReference type="ARBA" id="ARBA00022679"/>
    </source>
</evidence>
<keyword evidence="8" id="KW-0067">ATP-binding</keyword>
<dbReference type="Gene3D" id="1.10.287.130">
    <property type="match status" value="1"/>
</dbReference>
<dbReference type="InterPro" id="IPR036097">
    <property type="entry name" value="HisK_dim/P_sf"/>
</dbReference>
<dbReference type="SUPFAM" id="SSF55874">
    <property type="entry name" value="ATPase domain of HSP90 chaperone/DNA topoisomerase II/histidine kinase"/>
    <property type="match status" value="1"/>
</dbReference>
<evidence type="ECO:0000256" key="11">
    <source>
        <dbReference type="SAM" id="Phobius"/>
    </source>
</evidence>